<keyword evidence="2 5" id="KW-0547">Nucleotide-binding</keyword>
<proteinExistence type="inferred from homology"/>
<dbReference type="PANTHER" id="PTHR24115">
    <property type="entry name" value="KINESIN-RELATED"/>
    <property type="match status" value="1"/>
</dbReference>
<evidence type="ECO:0000256" key="8">
    <source>
        <dbReference type="SAM" id="MobiDB-lite"/>
    </source>
</evidence>
<dbReference type="PROSITE" id="PS50067">
    <property type="entry name" value="KINESIN_MOTOR_2"/>
    <property type="match status" value="1"/>
</dbReference>
<dbReference type="InterPro" id="IPR019821">
    <property type="entry name" value="Kinesin_motor_CS"/>
</dbReference>
<organism evidence="10 11">
    <name type="scientific">Nitzschia inconspicua</name>
    <dbReference type="NCBI Taxonomy" id="303405"/>
    <lineage>
        <taxon>Eukaryota</taxon>
        <taxon>Sar</taxon>
        <taxon>Stramenopiles</taxon>
        <taxon>Ochrophyta</taxon>
        <taxon>Bacillariophyta</taxon>
        <taxon>Bacillariophyceae</taxon>
        <taxon>Bacillariophycidae</taxon>
        <taxon>Bacillariales</taxon>
        <taxon>Bacillariaceae</taxon>
        <taxon>Nitzschia</taxon>
    </lineage>
</organism>
<evidence type="ECO:0000256" key="3">
    <source>
        <dbReference type="ARBA" id="ARBA00022840"/>
    </source>
</evidence>
<keyword evidence="7" id="KW-0175">Coiled coil</keyword>
<evidence type="ECO:0000256" key="5">
    <source>
        <dbReference type="PROSITE-ProRule" id="PRU00283"/>
    </source>
</evidence>
<feature type="coiled-coil region" evidence="7">
    <location>
        <begin position="668"/>
        <end position="729"/>
    </location>
</feature>
<dbReference type="AlphaFoldDB" id="A0A9K3Q0B6"/>
<feature type="region of interest" description="Disordered" evidence="8">
    <location>
        <begin position="121"/>
        <end position="150"/>
    </location>
</feature>
<dbReference type="PROSITE" id="PS00411">
    <property type="entry name" value="KINESIN_MOTOR_1"/>
    <property type="match status" value="1"/>
</dbReference>
<feature type="compositionally biased region" description="Polar residues" evidence="8">
    <location>
        <begin position="121"/>
        <end position="130"/>
    </location>
</feature>
<comment type="caution">
    <text evidence="10">The sequence shown here is derived from an EMBL/GenBank/DDBJ whole genome shotgun (WGS) entry which is preliminary data.</text>
</comment>
<keyword evidence="1 6" id="KW-0493">Microtubule</keyword>
<gene>
    <name evidence="10" type="ORF">IV203_029043</name>
</gene>
<dbReference type="InterPro" id="IPR001752">
    <property type="entry name" value="Kinesin_motor_dom"/>
</dbReference>
<dbReference type="SMART" id="SM00129">
    <property type="entry name" value="KISc"/>
    <property type="match status" value="1"/>
</dbReference>
<reference evidence="10" key="2">
    <citation type="submission" date="2021-04" db="EMBL/GenBank/DDBJ databases">
        <authorList>
            <person name="Podell S."/>
        </authorList>
    </citation>
    <scope>NUCLEOTIDE SEQUENCE</scope>
    <source>
        <strain evidence="10">Hildebrandi</strain>
    </source>
</reference>
<dbReference type="OrthoDB" id="123929at2759"/>
<feature type="region of interest" description="Disordered" evidence="8">
    <location>
        <begin position="16"/>
        <end position="37"/>
    </location>
</feature>
<dbReference type="GO" id="GO:0005634">
    <property type="term" value="C:nucleus"/>
    <property type="evidence" value="ECO:0007669"/>
    <property type="project" value="TreeGrafter"/>
</dbReference>
<evidence type="ECO:0000256" key="1">
    <source>
        <dbReference type="ARBA" id="ARBA00022701"/>
    </source>
</evidence>
<keyword evidence="4 5" id="KW-0505">Motor protein</keyword>
<keyword evidence="3 5" id="KW-0067">ATP-binding</keyword>
<dbReference type="InterPro" id="IPR027640">
    <property type="entry name" value="Kinesin-like_fam"/>
</dbReference>
<feature type="compositionally biased region" description="Basic residues" evidence="8">
    <location>
        <begin position="822"/>
        <end position="837"/>
    </location>
</feature>
<feature type="compositionally biased region" description="Low complexity" evidence="8">
    <location>
        <begin position="21"/>
        <end position="35"/>
    </location>
</feature>
<dbReference type="Proteomes" id="UP000693970">
    <property type="component" value="Unassembled WGS sequence"/>
</dbReference>
<keyword evidence="11" id="KW-1185">Reference proteome</keyword>
<sequence>MNPETSMLEDEAQLANFVTESRSSSESSSGFNFSFNPRKNLKESFDREVARLSNDHVVTQSGVAASLTEEACIPEENSSNRPPLHRNHSSRRHFEQSCNMASSENKRVAVYLRIRPPSSPNKTINCASMDTTNTNNNTIEILDPPGEPRRFPTRIRTYPPNVSNSYRVNINRHPKDASAYAKEFSFDCIMGPETSQRKVYSAVAAPMLQDILQSLGQPQHFRTVPPSTSSRNASALLFSYGITNAGKTYTVLGDLSSRNQSNWGIIPRAISEVFDHQQQNLIAASSSARISSHQTSQLELYVSFFEIYNEQVYDLIPSEKSVSKYPLGDVHPLKVRECRGEILVSGLARHKVESTSQGIELTKIAHNKRHTSSNNINTGSSRSHFVCQMELVQASSVSGAATVQEDEDASMITSTDDGVCLKSKERTSTIWIVDLAGSERSKRTQVGTLRQKESTQINKSLMTLMRCLNAIKDNGRYGLNIVPFRESKLTHIFMSHLTSESASRTAIVVNVNPAKDDFDETQHVLAFATKARLIEMDPEEYNRKRKQYFGEEYDANGRKKVKPTTSVSYPTKRCAGKKKETLFSRMAKKLSPKRVFQKIPHPENAMAGEEDYIIPTSTTCRDEVEKLQASLLEARRRIETLEFDFCQLQEELETKEDQIRSEVALEMEQRLRETRRKHQEKYHQLQVEMAREASKTSFTMKMDRAESQLEELMDKVEECEKEMMRMNRDHQEEVHTLEGVISDLKVKLNGALSGKQKGDARIERLEKELKQFKKMLHKREKQTTLQKDCKGDEDMSDTDAPENTAENVAEDSTEPLTFTLSFKKKKTAHRKNLRPRKPLFNSSNSTVE</sequence>
<dbReference type="Pfam" id="PF00225">
    <property type="entry name" value="Kinesin"/>
    <property type="match status" value="1"/>
</dbReference>
<evidence type="ECO:0000313" key="10">
    <source>
        <dbReference type="EMBL" id="KAG7366373.1"/>
    </source>
</evidence>
<feature type="domain" description="Kinesin motor" evidence="9">
    <location>
        <begin position="107"/>
        <end position="534"/>
    </location>
</feature>
<evidence type="ECO:0000256" key="6">
    <source>
        <dbReference type="RuleBase" id="RU000394"/>
    </source>
</evidence>
<name>A0A9K3Q0B6_9STRA</name>
<dbReference type="GO" id="GO:0005524">
    <property type="term" value="F:ATP binding"/>
    <property type="evidence" value="ECO:0007669"/>
    <property type="project" value="UniProtKB-UniRule"/>
</dbReference>
<dbReference type="GO" id="GO:0016887">
    <property type="term" value="F:ATP hydrolysis activity"/>
    <property type="evidence" value="ECO:0007669"/>
    <property type="project" value="TreeGrafter"/>
</dbReference>
<evidence type="ECO:0000256" key="4">
    <source>
        <dbReference type="ARBA" id="ARBA00023175"/>
    </source>
</evidence>
<dbReference type="GO" id="GO:0007018">
    <property type="term" value="P:microtubule-based movement"/>
    <property type="evidence" value="ECO:0007669"/>
    <property type="project" value="InterPro"/>
</dbReference>
<reference evidence="10" key="1">
    <citation type="journal article" date="2021" name="Sci. Rep.">
        <title>Diploid genomic architecture of Nitzschia inconspicua, an elite biomass production diatom.</title>
        <authorList>
            <person name="Oliver A."/>
            <person name="Podell S."/>
            <person name="Pinowska A."/>
            <person name="Traller J.C."/>
            <person name="Smith S.R."/>
            <person name="McClure R."/>
            <person name="Beliaev A."/>
            <person name="Bohutskyi P."/>
            <person name="Hill E.A."/>
            <person name="Rabines A."/>
            <person name="Zheng H."/>
            <person name="Allen L.Z."/>
            <person name="Kuo A."/>
            <person name="Grigoriev I.V."/>
            <person name="Allen A.E."/>
            <person name="Hazlebeck D."/>
            <person name="Allen E.E."/>
        </authorList>
    </citation>
    <scope>NUCLEOTIDE SEQUENCE</scope>
    <source>
        <strain evidence="10">Hildebrandi</strain>
    </source>
</reference>
<feature type="binding site" evidence="5">
    <location>
        <begin position="241"/>
        <end position="248"/>
    </location>
    <ligand>
        <name>ATP</name>
        <dbReference type="ChEBI" id="CHEBI:30616"/>
    </ligand>
</feature>
<evidence type="ECO:0000256" key="7">
    <source>
        <dbReference type="SAM" id="Coils"/>
    </source>
</evidence>
<dbReference type="GO" id="GO:0005874">
    <property type="term" value="C:microtubule"/>
    <property type="evidence" value="ECO:0007669"/>
    <property type="project" value="UniProtKB-KW"/>
</dbReference>
<comment type="similarity">
    <text evidence="5 6">Belongs to the TRAFAC class myosin-kinesin ATPase superfamily. Kinesin family.</text>
</comment>
<dbReference type="GO" id="GO:0008017">
    <property type="term" value="F:microtubule binding"/>
    <property type="evidence" value="ECO:0007669"/>
    <property type="project" value="InterPro"/>
</dbReference>
<dbReference type="PANTHER" id="PTHR24115:SF1008">
    <property type="entry name" value="KINESIN-LIKE PROTEIN SUBITO"/>
    <property type="match status" value="1"/>
</dbReference>
<dbReference type="EMBL" id="JAGRRH010000007">
    <property type="protein sequence ID" value="KAG7366373.1"/>
    <property type="molecule type" value="Genomic_DNA"/>
</dbReference>
<dbReference type="GO" id="GO:0005871">
    <property type="term" value="C:kinesin complex"/>
    <property type="evidence" value="ECO:0007669"/>
    <property type="project" value="TreeGrafter"/>
</dbReference>
<dbReference type="GO" id="GO:0003777">
    <property type="term" value="F:microtubule motor activity"/>
    <property type="evidence" value="ECO:0007669"/>
    <property type="project" value="InterPro"/>
</dbReference>
<evidence type="ECO:0000256" key="2">
    <source>
        <dbReference type="ARBA" id="ARBA00022741"/>
    </source>
</evidence>
<protein>
    <recommendedName>
        <fullName evidence="6">Kinesin-like protein</fullName>
    </recommendedName>
</protein>
<evidence type="ECO:0000259" key="9">
    <source>
        <dbReference type="PROSITE" id="PS50067"/>
    </source>
</evidence>
<accession>A0A9K3Q0B6</accession>
<evidence type="ECO:0000313" key="11">
    <source>
        <dbReference type="Proteomes" id="UP000693970"/>
    </source>
</evidence>
<feature type="region of interest" description="Disordered" evidence="8">
    <location>
        <begin position="776"/>
        <end position="848"/>
    </location>
</feature>